<protein>
    <submittedName>
        <fullName evidence="1">Uncharacterized protein</fullName>
    </submittedName>
</protein>
<dbReference type="Proteomes" id="UP000799118">
    <property type="component" value="Unassembled WGS sequence"/>
</dbReference>
<gene>
    <name evidence="1" type="ORF">BT96DRAFT_1007329</name>
</gene>
<evidence type="ECO:0000313" key="2">
    <source>
        <dbReference type="Proteomes" id="UP000799118"/>
    </source>
</evidence>
<accession>A0A6A4GHX8</accession>
<dbReference type="EMBL" id="ML770023">
    <property type="protein sequence ID" value="KAE9385141.1"/>
    <property type="molecule type" value="Genomic_DNA"/>
</dbReference>
<reference evidence="1" key="1">
    <citation type="journal article" date="2019" name="Environ. Microbiol.">
        <title>Fungal ecological strategies reflected in gene transcription - a case study of two litter decomposers.</title>
        <authorList>
            <person name="Barbi F."/>
            <person name="Kohler A."/>
            <person name="Barry K."/>
            <person name="Baskaran P."/>
            <person name="Daum C."/>
            <person name="Fauchery L."/>
            <person name="Ihrmark K."/>
            <person name="Kuo A."/>
            <person name="LaButti K."/>
            <person name="Lipzen A."/>
            <person name="Morin E."/>
            <person name="Grigoriev I.V."/>
            <person name="Henrissat B."/>
            <person name="Lindahl B."/>
            <person name="Martin F."/>
        </authorList>
    </citation>
    <scope>NUCLEOTIDE SEQUENCE</scope>
    <source>
        <strain evidence="1">JB14</strain>
    </source>
</reference>
<keyword evidence="2" id="KW-1185">Reference proteome</keyword>
<dbReference type="OrthoDB" id="3268409at2759"/>
<proteinExistence type="predicted"/>
<dbReference type="AlphaFoldDB" id="A0A6A4GHX8"/>
<organism evidence="1 2">
    <name type="scientific">Gymnopus androsaceus JB14</name>
    <dbReference type="NCBI Taxonomy" id="1447944"/>
    <lineage>
        <taxon>Eukaryota</taxon>
        <taxon>Fungi</taxon>
        <taxon>Dikarya</taxon>
        <taxon>Basidiomycota</taxon>
        <taxon>Agaricomycotina</taxon>
        <taxon>Agaricomycetes</taxon>
        <taxon>Agaricomycetidae</taxon>
        <taxon>Agaricales</taxon>
        <taxon>Marasmiineae</taxon>
        <taxon>Omphalotaceae</taxon>
        <taxon>Gymnopus</taxon>
    </lineage>
</organism>
<evidence type="ECO:0000313" key="1">
    <source>
        <dbReference type="EMBL" id="KAE9385141.1"/>
    </source>
</evidence>
<sequence>MLSLTDLLNPAPGCPSLPPASLSQDLAFKTETDVTVTQQCTVSQLYTYRRGSLVEYPETSPHGVIGHLFEMDAASWFNPAQAFAYSQGRPEGFSTILKNGNSRQGCKICPYGRPDFAHAHHCSATHEDLQKQKTFALWTASKTLGCTSSPFEPTLITDEELAIRIAEESLNTEIRRGHVAKATCDGRLLLEYTNQGTGRAYVRCKHYNRVLS</sequence>
<name>A0A6A4GHX8_9AGAR</name>